<gene>
    <name evidence="1" type="ORF">PIB30_043486</name>
</gene>
<name>A0ABU6ZEA6_9FABA</name>
<dbReference type="Proteomes" id="UP001341840">
    <property type="component" value="Unassembled WGS sequence"/>
</dbReference>
<comment type="caution">
    <text evidence="1">The sequence shown here is derived from an EMBL/GenBank/DDBJ whole genome shotgun (WGS) entry which is preliminary data.</text>
</comment>
<reference evidence="1 2" key="1">
    <citation type="journal article" date="2023" name="Plants (Basel)">
        <title>Bridging the Gap: Combining Genomics and Transcriptomics Approaches to Understand Stylosanthes scabra, an Orphan Legume from the Brazilian Caatinga.</title>
        <authorList>
            <person name="Ferreira-Neto J.R.C."/>
            <person name="da Silva M.D."/>
            <person name="Binneck E."/>
            <person name="de Melo N.F."/>
            <person name="da Silva R.H."/>
            <person name="de Melo A.L.T.M."/>
            <person name="Pandolfi V."/>
            <person name="Bustamante F.O."/>
            <person name="Brasileiro-Vidal A.C."/>
            <person name="Benko-Iseppon A.M."/>
        </authorList>
    </citation>
    <scope>NUCLEOTIDE SEQUENCE [LARGE SCALE GENOMIC DNA]</scope>
    <source>
        <tissue evidence="1">Leaves</tissue>
    </source>
</reference>
<evidence type="ECO:0000313" key="2">
    <source>
        <dbReference type="Proteomes" id="UP001341840"/>
    </source>
</evidence>
<accession>A0ABU6ZEA6</accession>
<protein>
    <submittedName>
        <fullName evidence="1">Uncharacterized protein</fullName>
    </submittedName>
</protein>
<proteinExistence type="predicted"/>
<keyword evidence="2" id="KW-1185">Reference proteome</keyword>
<dbReference type="EMBL" id="JASCZI010272114">
    <property type="protein sequence ID" value="MED6220291.1"/>
    <property type="molecule type" value="Genomic_DNA"/>
</dbReference>
<evidence type="ECO:0000313" key="1">
    <source>
        <dbReference type="EMBL" id="MED6220291.1"/>
    </source>
</evidence>
<sequence>MWGSLVFCPTVGANVMVCSPERGPLQQQVLDKASKRADSGAQSLEPVAGWTCKATPTLNMTDAPRPLSRPVRNSLIFKIKGIVVEESKPIVRLIAGFVNKKDVTELGAT</sequence>
<organism evidence="1 2">
    <name type="scientific">Stylosanthes scabra</name>
    <dbReference type="NCBI Taxonomy" id="79078"/>
    <lineage>
        <taxon>Eukaryota</taxon>
        <taxon>Viridiplantae</taxon>
        <taxon>Streptophyta</taxon>
        <taxon>Embryophyta</taxon>
        <taxon>Tracheophyta</taxon>
        <taxon>Spermatophyta</taxon>
        <taxon>Magnoliopsida</taxon>
        <taxon>eudicotyledons</taxon>
        <taxon>Gunneridae</taxon>
        <taxon>Pentapetalae</taxon>
        <taxon>rosids</taxon>
        <taxon>fabids</taxon>
        <taxon>Fabales</taxon>
        <taxon>Fabaceae</taxon>
        <taxon>Papilionoideae</taxon>
        <taxon>50 kb inversion clade</taxon>
        <taxon>dalbergioids sensu lato</taxon>
        <taxon>Dalbergieae</taxon>
        <taxon>Pterocarpus clade</taxon>
        <taxon>Stylosanthes</taxon>
    </lineage>
</organism>